<name>A0A9W8LE35_9FUNG</name>
<proteinExistence type="predicted"/>
<feature type="transmembrane region" description="Helical" evidence="2">
    <location>
        <begin position="217"/>
        <end position="239"/>
    </location>
</feature>
<sequence>MSFEFTPDEHRRVILAQLAGIKLDPIGHADLAVVATLGTVYFIDFIAVSFLLWNRKYAPLKSKYPILMSCCLLAMFIWFLGDLVLKSHVHVRGVVLSSCMFFCVWMRVMFGCFMVSGLITIRSYALFCIFRKNCAYRGQYVYWSWGAVGALALVFVLVTYIMPRDHTVHYIPLIQMCNMGYTYRAIVQSLLWVTWIVNAVINYRLRNITSSFNESREMGVACISVFLLLTFNTVILYAYPMYPTRTSLRVTETLLSHTLANFLWWFIMYESIFNCAFRRKQYLARWKDKLVRDGLQKQYQISRTVDPFSATMLSVDSHPAKLVTLPRDVIESSSPRAFEARMSFSRHSSNHRQESTTHGVLGGAAGDMTGSASGRMWYAGENNPNGSASLLSAEDQAEDDNSNIVLFSPQRVNCRPLNNLENISSATTIHDDTGGSGTPLSRYHFPTPPKSSATDPQ</sequence>
<keyword evidence="4" id="KW-1185">Reference proteome</keyword>
<accession>A0A9W8LE35</accession>
<comment type="caution">
    <text evidence="3">The sequence shown here is derived from an EMBL/GenBank/DDBJ whole genome shotgun (WGS) entry which is preliminary data.</text>
</comment>
<dbReference type="EMBL" id="JANBUH010000014">
    <property type="protein sequence ID" value="KAJ2756848.1"/>
    <property type="molecule type" value="Genomic_DNA"/>
</dbReference>
<evidence type="ECO:0000313" key="4">
    <source>
        <dbReference type="Proteomes" id="UP001140011"/>
    </source>
</evidence>
<feature type="transmembrane region" description="Helical" evidence="2">
    <location>
        <begin position="140"/>
        <end position="161"/>
    </location>
</feature>
<dbReference type="Proteomes" id="UP001140011">
    <property type="component" value="Unassembled WGS sequence"/>
</dbReference>
<feature type="transmembrane region" description="Helical" evidence="2">
    <location>
        <begin position="93"/>
        <end position="119"/>
    </location>
</feature>
<keyword evidence="2" id="KW-0472">Membrane</keyword>
<gene>
    <name evidence="3" type="ORF">GGI19_000503</name>
</gene>
<protein>
    <submittedName>
        <fullName evidence="3">Uncharacterized protein</fullName>
    </submittedName>
</protein>
<reference evidence="3" key="1">
    <citation type="submission" date="2022-07" db="EMBL/GenBank/DDBJ databases">
        <title>Phylogenomic reconstructions and comparative analyses of Kickxellomycotina fungi.</title>
        <authorList>
            <person name="Reynolds N.K."/>
            <person name="Stajich J.E."/>
            <person name="Barry K."/>
            <person name="Grigoriev I.V."/>
            <person name="Crous P."/>
            <person name="Smith M.E."/>
        </authorList>
    </citation>
    <scope>NUCLEOTIDE SEQUENCE</scope>
    <source>
        <strain evidence="3">BCRC 34297</strain>
    </source>
</reference>
<feature type="region of interest" description="Disordered" evidence="1">
    <location>
        <begin position="344"/>
        <end position="366"/>
    </location>
</feature>
<keyword evidence="2" id="KW-0812">Transmembrane</keyword>
<feature type="transmembrane region" description="Helical" evidence="2">
    <location>
        <begin position="181"/>
        <end position="205"/>
    </location>
</feature>
<dbReference type="AlphaFoldDB" id="A0A9W8LE35"/>
<evidence type="ECO:0000256" key="1">
    <source>
        <dbReference type="SAM" id="MobiDB-lite"/>
    </source>
</evidence>
<feature type="transmembrane region" description="Helical" evidence="2">
    <location>
        <begin position="31"/>
        <end position="52"/>
    </location>
</feature>
<keyword evidence="2" id="KW-1133">Transmembrane helix</keyword>
<dbReference type="OrthoDB" id="5575592at2759"/>
<feature type="region of interest" description="Disordered" evidence="1">
    <location>
        <begin position="428"/>
        <end position="457"/>
    </location>
</feature>
<feature type="transmembrane region" description="Helical" evidence="2">
    <location>
        <begin position="64"/>
        <end position="81"/>
    </location>
</feature>
<evidence type="ECO:0000313" key="3">
    <source>
        <dbReference type="EMBL" id="KAJ2756848.1"/>
    </source>
</evidence>
<organism evidence="3 4">
    <name type="scientific">Coemansia pectinata</name>
    <dbReference type="NCBI Taxonomy" id="1052879"/>
    <lineage>
        <taxon>Eukaryota</taxon>
        <taxon>Fungi</taxon>
        <taxon>Fungi incertae sedis</taxon>
        <taxon>Zoopagomycota</taxon>
        <taxon>Kickxellomycotina</taxon>
        <taxon>Kickxellomycetes</taxon>
        <taxon>Kickxellales</taxon>
        <taxon>Kickxellaceae</taxon>
        <taxon>Coemansia</taxon>
    </lineage>
</organism>
<feature type="transmembrane region" description="Helical" evidence="2">
    <location>
        <begin position="259"/>
        <end position="277"/>
    </location>
</feature>
<evidence type="ECO:0000256" key="2">
    <source>
        <dbReference type="SAM" id="Phobius"/>
    </source>
</evidence>